<keyword evidence="3" id="KW-1185">Reference proteome</keyword>
<dbReference type="InterPro" id="IPR013328">
    <property type="entry name" value="6PGD_dom2"/>
</dbReference>
<evidence type="ECO:0000256" key="1">
    <source>
        <dbReference type="RuleBase" id="RU003707"/>
    </source>
</evidence>
<evidence type="ECO:0000313" key="2">
    <source>
        <dbReference type="EMBL" id="TDU26917.1"/>
    </source>
</evidence>
<dbReference type="GO" id="GO:0006635">
    <property type="term" value="P:fatty acid beta-oxidation"/>
    <property type="evidence" value="ECO:0007669"/>
    <property type="project" value="TreeGrafter"/>
</dbReference>
<dbReference type="GO" id="GO:0004300">
    <property type="term" value="F:enoyl-CoA hydratase activity"/>
    <property type="evidence" value="ECO:0007669"/>
    <property type="project" value="TreeGrafter"/>
</dbReference>
<accession>A0A4S3K7D5</accession>
<dbReference type="Gene3D" id="3.90.226.10">
    <property type="entry name" value="2-enoyl-CoA Hydratase, Chain A, domain 1"/>
    <property type="match status" value="1"/>
</dbReference>
<dbReference type="OrthoDB" id="7057154at2"/>
<dbReference type="CDD" id="cd06558">
    <property type="entry name" value="crotonase-like"/>
    <property type="match status" value="1"/>
</dbReference>
<sequence>MTDLNIHTELDADGILLARIDMPGRAMNVFSRSLMDSLEQLVVRAQSDAAIKAVVLTSSKATFLAGADLEMIQMFTQRARDASTAELHELFGHLGRLFRKLELSNKPFVAAINGLALGGGLEVCLACHARVVADDPAIQLGLPEIKLGLLPGAGGTQRLPRLVGTAKGMQMLLTGEPVAPAEALALGLVHETAPADQLIEAAKKRARSMAQPRAVWDEPGARFDAKPYDFSDAKSAFAAIAKDVGISDYQLRYYPAYNAILGCVVGGWSLPMTEGGEHEMRIFVELMRDAVAGNMVRTLFLNRQRAAKLGLLAATSPLASGDDALLPQVKAAKAKAKAAGLDENDTLLATSLAALRVWNAGKVEQTELADVAVVAAGAFPSYTGGPFTWASQHGAEDLRHRAADAQTRLAAQAELFALPAGLDRYFRAAA</sequence>
<dbReference type="Gene3D" id="1.10.1040.10">
    <property type="entry name" value="N-(1-d-carboxylethyl)-l-norvaline Dehydrogenase, domain 2"/>
    <property type="match status" value="1"/>
</dbReference>
<comment type="caution">
    <text evidence="2">The sequence shown here is derived from an EMBL/GenBank/DDBJ whole genome shotgun (WGS) entry which is preliminary data.</text>
</comment>
<dbReference type="EMBL" id="SOBT01000010">
    <property type="protein sequence ID" value="TDU26917.1"/>
    <property type="molecule type" value="Genomic_DNA"/>
</dbReference>
<dbReference type="RefSeq" id="WP_133883073.1">
    <property type="nucleotide sequence ID" value="NZ_MWIN01000009.1"/>
</dbReference>
<dbReference type="InterPro" id="IPR029045">
    <property type="entry name" value="ClpP/crotonase-like_dom_sf"/>
</dbReference>
<dbReference type="Proteomes" id="UP000295341">
    <property type="component" value="Unassembled WGS sequence"/>
</dbReference>
<organism evidence="2 3">
    <name type="scientific">Panacagrimonas perspica</name>
    <dbReference type="NCBI Taxonomy" id="381431"/>
    <lineage>
        <taxon>Bacteria</taxon>
        <taxon>Pseudomonadati</taxon>
        <taxon>Pseudomonadota</taxon>
        <taxon>Gammaproteobacteria</taxon>
        <taxon>Nevskiales</taxon>
        <taxon>Nevskiaceae</taxon>
        <taxon>Panacagrimonas</taxon>
    </lineage>
</organism>
<reference evidence="2 3" key="1">
    <citation type="submission" date="2019-03" db="EMBL/GenBank/DDBJ databases">
        <title>Genomic Encyclopedia of Type Strains, Phase IV (KMG-IV): sequencing the most valuable type-strain genomes for metagenomic binning, comparative biology and taxonomic classification.</title>
        <authorList>
            <person name="Goeker M."/>
        </authorList>
    </citation>
    <scope>NUCLEOTIDE SEQUENCE [LARGE SCALE GENOMIC DNA]</scope>
    <source>
        <strain evidence="2 3">DSM 26377</strain>
    </source>
</reference>
<dbReference type="InterPro" id="IPR018376">
    <property type="entry name" value="Enoyl-CoA_hyd/isom_CS"/>
</dbReference>
<comment type="similarity">
    <text evidence="1">Belongs to the enoyl-CoA hydratase/isomerase family.</text>
</comment>
<name>A0A4S3K7D5_9GAMM</name>
<protein>
    <submittedName>
        <fullName evidence="2">Enoyl-CoA hydratase/carnithine racemase</fullName>
    </submittedName>
</protein>
<proteinExistence type="inferred from homology"/>
<dbReference type="PANTHER" id="PTHR43612:SF3">
    <property type="entry name" value="TRIFUNCTIONAL ENZYME SUBUNIT ALPHA, MITOCHONDRIAL"/>
    <property type="match status" value="1"/>
</dbReference>
<dbReference type="AlphaFoldDB" id="A0A4S3K7D5"/>
<dbReference type="PROSITE" id="PS00166">
    <property type="entry name" value="ENOYL_COA_HYDRATASE"/>
    <property type="match status" value="1"/>
</dbReference>
<dbReference type="Pfam" id="PF00378">
    <property type="entry name" value="ECH_1"/>
    <property type="match status" value="1"/>
</dbReference>
<dbReference type="PANTHER" id="PTHR43612">
    <property type="entry name" value="TRIFUNCTIONAL ENZYME SUBUNIT ALPHA"/>
    <property type="match status" value="1"/>
</dbReference>
<dbReference type="SUPFAM" id="SSF52096">
    <property type="entry name" value="ClpP/crotonase"/>
    <property type="match status" value="1"/>
</dbReference>
<evidence type="ECO:0000313" key="3">
    <source>
        <dbReference type="Proteomes" id="UP000295341"/>
    </source>
</evidence>
<dbReference type="InterPro" id="IPR001753">
    <property type="entry name" value="Enoyl-CoA_hydra/iso"/>
</dbReference>
<gene>
    <name evidence="2" type="ORF">DFR24_3949</name>
</gene>
<dbReference type="GO" id="GO:0016509">
    <property type="term" value="F:long-chain (3S)-3-hydroxyacyl-CoA dehydrogenase (NAD+) activity"/>
    <property type="evidence" value="ECO:0007669"/>
    <property type="project" value="TreeGrafter"/>
</dbReference>
<dbReference type="InterPro" id="IPR050136">
    <property type="entry name" value="FA_oxidation_alpha_subunit"/>
</dbReference>